<name>A0ABD6ACZ0_9EURY</name>
<proteinExistence type="predicted"/>
<keyword evidence="2" id="KW-0315">Glutamine amidotransferase</keyword>
<evidence type="ECO:0000259" key="1">
    <source>
        <dbReference type="Pfam" id="PF00117"/>
    </source>
</evidence>
<dbReference type="RefSeq" id="WP_276306012.1">
    <property type="nucleotide sequence ID" value="NZ_CP119993.1"/>
</dbReference>
<dbReference type="Proteomes" id="UP001596547">
    <property type="component" value="Unassembled WGS sequence"/>
</dbReference>
<dbReference type="InterPro" id="IPR017926">
    <property type="entry name" value="GATASE"/>
</dbReference>
<gene>
    <name evidence="2" type="ORF">ACFQPE_15500</name>
</gene>
<dbReference type="PANTHER" id="PTHR42695:SF5">
    <property type="entry name" value="GLUTAMINE AMIDOTRANSFERASE YLR126C-RELATED"/>
    <property type="match status" value="1"/>
</dbReference>
<dbReference type="InterPro" id="IPR044992">
    <property type="entry name" value="ChyE-like"/>
</dbReference>
<dbReference type="SUPFAM" id="SSF52317">
    <property type="entry name" value="Class I glutamine amidotransferase-like"/>
    <property type="match status" value="1"/>
</dbReference>
<dbReference type="PROSITE" id="PS51273">
    <property type="entry name" value="GATASE_TYPE_1"/>
    <property type="match status" value="1"/>
</dbReference>
<evidence type="ECO:0000313" key="2">
    <source>
        <dbReference type="EMBL" id="MFC7318188.1"/>
    </source>
</evidence>
<sequence length="210" mass="23723">MILVMDNEVRPGYRYLAPEIARFLPTAEYRVYVDEPFDPDLDAYEGIVISGSTASVYDEEHADWVETQADLLHRCIDERVPVLGICFGHQLINRALGGRVDGDRRRATFVEMSDSRQDEILEGVNPVVPVLHADVVTECGKNMIATARTDYNDYFCTRHENAPVWTVQFHPEFTERVAGQPSDWNGGNYSFDQCNATRVLRNFGEACSGV</sequence>
<dbReference type="Pfam" id="PF00117">
    <property type="entry name" value="GATase"/>
    <property type="match status" value="1"/>
</dbReference>
<evidence type="ECO:0000313" key="3">
    <source>
        <dbReference type="Proteomes" id="UP001596547"/>
    </source>
</evidence>
<dbReference type="PRINTS" id="PR00096">
    <property type="entry name" value="GATASE"/>
</dbReference>
<dbReference type="GeneID" id="79317639"/>
<comment type="caution">
    <text evidence="2">The sequence shown here is derived from an EMBL/GenBank/DDBJ whole genome shotgun (WGS) entry which is preliminary data.</text>
</comment>
<feature type="domain" description="Glutamine amidotransferase" evidence="1">
    <location>
        <begin position="39"/>
        <end position="179"/>
    </location>
</feature>
<dbReference type="EMBL" id="JBHTBF010000003">
    <property type="protein sequence ID" value="MFC7318188.1"/>
    <property type="molecule type" value="Genomic_DNA"/>
</dbReference>
<accession>A0ABD6ACZ0</accession>
<organism evidence="2 3">
    <name type="scientific">Halomarina halobia</name>
    <dbReference type="NCBI Taxonomy" id="3033386"/>
    <lineage>
        <taxon>Archaea</taxon>
        <taxon>Methanobacteriati</taxon>
        <taxon>Methanobacteriota</taxon>
        <taxon>Stenosarchaea group</taxon>
        <taxon>Halobacteria</taxon>
        <taxon>Halobacteriales</taxon>
        <taxon>Natronomonadaceae</taxon>
        <taxon>Halomarina</taxon>
    </lineage>
</organism>
<dbReference type="InterPro" id="IPR029062">
    <property type="entry name" value="Class_I_gatase-like"/>
</dbReference>
<dbReference type="CDD" id="cd01741">
    <property type="entry name" value="GATase1_1"/>
    <property type="match status" value="1"/>
</dbReference>
<dbReference type="AlphaFoldDB" id="A0ABD6ACZ0"/>
<reference evidence="2 3" key="1">
    <citation type="journal article" date="2019" name="Int. J. Syst. Evol. Microbiol.">
        <title>The Global Catalogue of Microorganisms (GCM) 10K type strain sequencing project: providing services to taxonomists for standard genome sequencing and annotation.</title>
        <authorList>
            <consortium name="The Broad Institute Genomics Platform"/>
            <consortium name="The Broad Institute Genome Sequencing Center for Infectious Disease"/>
            <person name="Wu L."/>
            <person name="Ma J."/>
        </authorList>
    </citation>
    <scope>NUCLEOTIDE SEQUENCE [LARGE SCALE GENOMIC DNA]</scope>
    <source>
        <strain evidence="2 3">PSR21</strain>
    </source>
</reference>
<dbReference type="Gene3D" id="3.40.50.880">
    <property type="match status" value="1"/>
</dbReference>
<keyword evidence="3" id="KW-1185">Reference proteome</keyword>
<protein>
    <submittedName>
        <fullName evidence="2">Type 1 glutamine amidotransferase</fullName>
    </submittedName>
</protein>
<dbReference type="PANTHER" id="PTHR42695">
    <property type="entry name" value="GLUTAMINE AMIDOTRANSFERASE YLR126C-RELATED"/>
    <property type="match status" value="1"/>
</dbReference>